<organism evidence="3 4">
    <name type="scientific">Kordiimonas pumila</name>
    <dbReference type="NCBI Taxonomy" id="2161677"/>
    <lineage>
        <taxon>Bacteria</taxon>
        <taxon>Pseudomonadati</taxon>
        <taxon>Pseudomonadota</taxon>
        <taxon>Alphaproteobacteria</taxon>
        <taxon>Kordiimonadales</taxon>
        <taxon>Kordiimonadaceae</taxon>
        <taxon>Kordiimonas</taxon>
    </lineage>
</organism>
<evidence type="ECO:0000313" key="3">
    <source>
        <dbReference type="EMBL" id="MFC3053136.1"/>
    </source>
</evidence>
<dbReference type="EMBL" id="JBHRSL010000010">
    <property type="protein sequence ID" value="MFC3053136.1"/>
    <property type="molecule type" value="Genomic_DNA"/>
</dbReference>
<dbReference type="InterPro" id="IPR036249">
    <property type="entry name" value="Thioredoxin-like_sf"/>
</dbReference>
<dbReference type="Gene3D" id="3.40.30.10">
    <property type="entry name" value="Glutaredoxin"/>
    <property type="match status" value="1"/>
</dbReference>
<accession>A0ABV7D7P3</accession>
<sequence length="120" mass="13790">MSVLVLYGIKNCDTVKKARSWLDTAGINYRFHDFRKDVFDAALISRLEEALGYEALLNTRGTTWRKLPDSDKTDITREKANSLMLEHDALIKRPVWEKAGDYRLGFAPKDQDDIKAWAQA</sequence>
<comment type="caution">
    <text evidence="3">The sequence shown here is derived from an EMBL/GenBank/DDBJ whole genome shotgun (WGS) entry which is preliminary data.</text>
</comment>
<dbReference type="Proteomes" id="UP001595444">
    <property type="component" value="Unassembled WGS sequence"/>
</dbReference>
<dbReference type="PANTHER" id="PTHR30041:SF8">
    <property type="entry name" value="PROTEIN YFFB"/>
    <property type="match status" value="1"/>
</dbReference>
<dbReference type="CDD" id="cd03035">
    <property type="entry name" value="ArsC_Yffb"/>
    <property type="match status" value="1"/>
</dbReference>
<dbReference type="PROSITE" id="PS51353">
    <property type="entry name" value="ARSC"/>
    <property type="match status" value="1"/>
</dbReference>
<dbReference type="NCBIfam" id="NF008107">
    <property type="entry name" value="PRK10853.1"/>
    <property type="match status" value="1"/>
</dbReference>
<reference evidence="4" key="1">
    <citation type="journal article" date="2019" name="Int. J. Syst. Evol. Microbiol.">
        <title>The Global Catalogue of Microorganisms (GCM) 10K type strain sequencing project: providing services to taxonomists for standard genome sequencing and annotation.</title>
        <authorList>
            <consortium name="The Broad Institute Genomics Platform"/>
            <consortium name="The Broad Institute Genome Sequencing Center for Infectious Disease"/>
            <person name="Wu L."/>
            <person name="Ma J."/>
        </authorList>
    </citation>
    <scope>NUCLEOTIDE SEQUENCE [LARGE SCALE GENOMIC DNA]</scope>
    <source>
        <strain evidence="4">KCTC 62164</strain>
    </source>
</reference>
<dbReference type="NCBIfam" id="TIGR01617">
    <property type="entry name" value="arsC_related"/>
    <property type="match status" value="1"/>
</dbReference>
<evidence type="ECO:0000256" key="1">
    <source>
        <dbReference type="ARBA" id="ARBA00007198"/>
    </source>
</evidence>
<dbReference type="SUPFAM" id="SSF52833">
    <property type="entry name" value="Thioredoxin-like"/>
    <property type="match status" value="1"/>
</dbReference>
<dbReference type="RefSeq" id="WP_194213051.1">
    <property type="nucleotide sequence ID" value="NZ_CP061205.1"/>
</dbReference>
<dbReference type="InterPro" id="IPR006504">
    <property type="entry name" value="Tscrpt_reg_Spx/MgsR"/>
</dbReference>
<dbReference type="Pfam" id="PF03960">
    <property type="entry name" value="ArsC"/>
    <property type="match status" value="1"/>
</dbReference>
<proteinExistence type="inferred from homology"/>
<evidence type="ECO:0000313" key="4">
    <source>
        <dbReference type="Proteomes" id="UP001595444"/>
    </source>
</evidence>
<name>A0ABV7D7P3_9PROT</name>
<comment type="similarity">
    <text evidence="1 2">Belongs to the ArsC family.</text>
</comment>
<keyword evidence="4" id="KW-1185">Reference proteome</keyword>
<evidence type="ECO:0000256" key="2">
    <source>
        <dbReference type="PROSITE-ProRule" id="PRU01282"/>
    </source>
</evidence>
<dbReference type="PANTHER" id="PTHR30041">
    <property type="entry name" value="ARSENATE REDUCTASE"/>
    <property type="match status" value="1"/>
</dbReference>
<protein>
    <submittedName>
        <fullName evidence="3">ArsC family reductase</fullName>
    </submittedName>
</protein>
<gene>
    <name evidence="3" type="ORF">ACFOKA_14570</name>
</gene>
<dbReference type="InterPro" id="IPR006660">
    <property type="entry name" value="Arsenate_reductase-like"/>
</dbReference>